<evidence type="ECO:0000256" key="2">
    <source>
        <dbReference type="ARBA" id="ARBA00023027"/>
    </source>
</evidence>
<dbReference type="InterPro" id="IPR029035">
    <property type="entry name" value="DHS-like_NAD/FAD-binding_dom"/>
</dbReference>
<dbReference type="PROSITE" id="PS50305">
    <property type="entry name" value="SIRTUIN"/>
    <property type="match status" value="1"/>
</dbReference>
<feature type="binding site" evidence="3 4">
    <location>
        <position position="113"/>
    </location>
    <ligand>
        <name>Zn(2+)</name>
        <dbReference type="ChEBI" id="CHEBI:29105"/>
    </ligand>
</feature>
<feature type="binding site" evidence="3 4">
    <location>
        <position position="135"/>
    </location>
    <ligand>
        <name>Zn(2+)</name>
        <dbReference type="ChEBI" id="CHEBI:29105"/>
    </ligand>
</feature>
<feature type="domain" description="Deacetylase sirtuin-type" evidence="5">
    <location>
        <begin position="1"/>
        <end position="228"/>
    </location>
</feature>
<comment type="similarity">
    <text evidence="3">Belongs to the sirtuin family. Class III subfamily.</text>
</comment>
<comment type="caution">
    <text evidence="6">The sequence shown here is derived from an EMBL/GenBank/DDBJ whole genome shotgun (WGS) entry which is preliminary data.</text>
</comment>
<feature type="binding site" evidence="3">
    <location>
        <position position="55"/>
    </location>
    <ligand>
        <name>substrate</name>
    </ligand>
</feature>
<sequence>MKILVLTGAGLSAESGLPTFRGMGGLWNGLRVEDLATSDALARNPGLVLDFYNTRRQQIAKAHPNAAHVALARPQFATKHKVIVATQNIDDLHERAGSSKVSHIHGSIFEAKCNACWRSWSASYDLDPEDTCPHCDEPAVRPNIVLFGEAPKETRMIEQAIKKADLFVAIGTSGTVHPAADWVRQAKVSGVRTLEINTAKTIVSEFFDETLRGAASEVVPRWVASMIG</sequence>
<evidence type="ECO:0000256" key="3">
    <source>
        <dbReference type="HAMAP-Rule" id="MF_01121"/>
    </source>
</evidence>
<keyword evidence="3" id="KW-0963">Cytoplasm</keyword>
<comment type="function">
    <text evidence="3">NAD-dependent lysine deacetylase and desuccinylase that specifically removes acetyl and succinyl groups on target proteins. Modulates the activities of several proteins which are inactive in their acylated form.</text>
</comment>
<feature type="binding site" evidence="3">
    <location>
        <begin position="197"/>
        <end position="199"/>
    </location>
    <ligand>
        <name>NAD(+)</name>
        <dbReference type="ChEBI" id="CHEBI:57540"/>
    </ligand>
</feature>
<dbReference type="PANTHER" id="PTHR11085">
    <property type="entry name" value="NAD-DEPENDENT PROTEIN DEACYLASE SIRTUIN-5, MITOCHONDRIAL-RELATED"/>
    <property type="match status" value="1"/>
</dbReference>
<comment type="domain">
    <text evidence="3">2 residues (Tyr-52 and Arg-55) present in a large hydrophobic pocket are probably involved in substrate specificity. They are important for desuccinylation activity, but dispensable for deacetylation activity.</text>
</comment>
<comment type="catalytic activity">
    <reaction evidence="3">
        <text>N(6)-succinyl-L-lysyl-[protein] + NAD(+) + H2O = 2''-O-succinyl-ADP-D-ribose + nicotinamide + L-lysyl-[protein]</text>
        <dbReference type="Rhea" id="RHEA:47668"/>
        <dbReference type="Rhea" id="RHEA-COMP:9752"/>
        <dbReference type="Rhea" id="RHEA-COMP:11877"/>
        <dbReference type="ChEBI" id="CHEBI:15377"/>
        <dbReference type="ChEBI" id="CHEBI:17154"/>
        <dbReference type="ChEBI" id="CHEBI:29969"/>
        <dbReference type="ChEBI" id="CHEBI:57540"/>
        <dbReference type="ChEBI" id="CHEBI:87830"/>
        <dbReference type="ChEBI" id="CHEBI:87832"/>
    </reaction>
</comment>
<comment type="catalytic activity">
    <reaction evidence="3">
        <text>N(6)-acetyl-L-lysyl-[protein] + NAD(+) + H2O = 2''-O-acetyl-ADP-D-ribose + nicotinamide + L-lysyl-[protein]</text>
        <dbReference type="Rhea" id="RHEA:43636"/>
        <dbReference type="Rhea" id="RHEA-COMP:9752"/>
        <dbReference type="Rhea" id="RHEA-COMP:10731"/>
        <dbReference type="ChEBI" id="CHEBI:15377"/>
        <dbReference type="ChEBI" id="CHEBI:17154"/>
        <dbReference type="ChEBI" id="CHEBI:29969"/>
        <dbReference type="ChEBI" id="CHEBI:57540"/>
        <dbReference type="ChEBI" id="CHEBI:61930"/>
        <dbReference type="ChEBI" id="CHEBI:83767"/>
        <dbReference type="EC" id="2.3.1.286"/>
    </reaction>
</comment>
<evidence type="ECO:0000259" key="5">
    <source>
        <dbReference type="PROSITE" id="PS50305"/>
    </source>
</evidence>
<evidence type="ECO:0000313" key="6">
    <source>
        <dbReference type="EMBL" id="MCG6559087.1"/>
    </source>
</evidence>
<accession>A0ABS9NXY9</accession>
<evidence type="ECO:0000313" key="7">
    <source>
        <dbReference type="Proteomes" id="UP001165279"/>
    </source>
</evidence>
<dbReference type="InterPro" id="IPR026590">
    <property type="entry name" value="Ssirtuin_cat_dom"/>
</dbReference>
<dbReference type="Gene3D" id="3.30.1600.10">
    <property type="entry name" value="SIR2/SIRT2 'Small Domain"/>
    <property type="match status" value="1"/>
</dbReference>
<organism evidence="6 7">
    <name type="scientific">Ruegeria alba</name>
    <dbReference type="NCBI Taxonomy" id="2916756"/>
    <lineage>
        <taxon>Bacteria</taxon>
        <taxon>Pseudomonadati</taxon>
        <taxon>Pseudomonadota</taxon>
        <taxon>Alphaproteobacteria</taxon>
        <taxon>Rhodobacterales</taxon>
        <taxon>Roseobacteraceae</taxon>
        <taxon>Ruegeria</taxon>
    </lineage>
</organism>
<comment type="cofactor">
    <cofactor evidence="3">
        <name>Zn(2+)</name>
        <dbReference type="ChEBI" id="CHEBI:29105"/>
    </cofactor>
    <text evidence="3">Binds 1 zinc ion per subunit.</text>
</comment>
<feature type="binding site" evidence="3">
    <location>
        <position position="52"/>
    </location>
    <ligand>
        <name>substrate</name>
    </ligand>
</feature>
<dbReference type="InterPro" id="IPR003000">
    <property type="entry name" value="Sirtuin"/>
</dbReference>
<dbReference type="Proteomes" id="UP001165279">
    <property type="component" value="Unassembled WGS sequence"/>
</dbReference>
<dbReference type="SUPFAM" id="SSF52467">
    <property type="entry name" value="DHS-like NAD/FAD-binding domain"/>
    <property type="match status" value="1"/>
</dbReference>
<gene>
    <name evidence="3" type="primary">cobB</name>
    <name evidence="6" type="ORF">MB818_12810</name>
</gene>
<keyword evidence="7" id="KW-1185">Reference proteome</keyword>
<dbReference type="EC" id="2.3.1.286" evidence="3"/>
<feature type="active site" description="Proton acceptor" evidence="3 4">
    <location>
        <position position="105"/>
    </location>
</feature>
<dbReference type="PANTHER" id="PTHR11085:SF4">
    <property type="entry name" value="NAD-DEPENDENT PROTEIN DEACYLASE"/>
    <property type="match status" value="1"/>
</dbReference>
<dbReference type="Pfam" id="PF02146">
    <property type="entry name" value="SIR2"/>
    <property type="match status" value="1"/>
</dbReference>
<dbReference type="EMBL" id="JAKOEM010000010">
    <property type="protein sequence ID" value="MCG6559087.1"/>
    <property type="molecule type" value="Genomic_DNA"/>
</dbReference>
<reference evidence="6" key="1">
    <citation type="submission" date="2022-02" db="EMBL/GenBank/DDBJ databases">
        <title>The genome sequence of Ruegeria sp. 1NDH52C.</title>
        <authorList>
            <person name="Du J."/>
        </authorList>
    </citation>
    <scope>NUCLEOTIDE SEQUENCE</scope>
    <source>
        <strain evidence="6">1NDH52C</strain>
    </source>
</reference>
<feature type="binding site" evidence="3">
    <location>
        <begin position="171"/>
        <end position="173"/>
    </location>
    <ligand>
        <name>NAD(+)</name>
        <dbReference type="ChEBI" id="CHEBI:57540"/>
    </ligand>
</feature>
<keyword evidence="3 4" id="KW-0862">Zinc</keyword>
<dbReference type="InterPro" id="IPR027546">
    <property type="entry name" value="Sirtuin_class_III"/>
</dbReference>
<keyword evidence="2 3" id="KW-0520">NAD</keyword>
<feature type="binding site" evidence="3 4">
    <location>
        <position position="132"/>
    </location>
    <ligand>
        <name>Zn(2+)</name>
        <dbReference type="ChEBI" id="CHEBI:29105"/>
    </ligand>
</feature>
<keyword evidence="3 4" id="KW-0479">Metal-binding</keyword>
<feature type="binding site" evidence="3">
    <location>
        <begin position="8"/>
        <end position="27"/>
    </location>
    <ligand>
        <name>NAD(+)</name>
        <dbReference type="ChEBI" id="CHEBI:57540"/>
    </ligand>
</feature>
<dbReference type="RefSeq" id="WP_234216136.1">
    <property type="nucleotide sequence ID" value="NZ_JAKOEM010000010.1"/>
</dbReference>
<evidence type="ECO:0000256" key="1">
    <source>
        <dbReference type="ARBA" id="ARBA00022679"/>
    </source>
</evidence>
<dbReference type="HAMAP" id="MF_01121">
    <property type="entry name" value="Sirtuin_ClassIII"/>
    <property type="match status" value="1"/>
</dbReference>
<feature type="binding site" evidence="3 4">
    <location>
        <position position="116"/>
    </location>
    <ligand>
        <name>Zn(2+)</name>
        <dbReference type="ChEBI" id="CHEBI:29105"/>
    </ligand>
</feature>
<name>A0ABS9NXY9_9RHOB</name>
<comment type="subcellular location">
    <subcellularLocation>
        <location evidence="3">Cytoplasm</location>
    </subcellularLocation>
</comment>
<dbReference type="InterPro" id="IPR050134">
    <property type="entry name" value="NAD-dep_sirtuin_deacylases"/>
</dbReference>
<dbReference type="Gene3D" id="3.40.50.1220">
    <property type="entry name" value="TPP-binding domain"/>
    <property type="match status" value="1"/>
</dbReference>
<proteinExistence type="inferred from homology"/>
<protein>
    <recommendedName>
        <fullName evidence="3">NAD-dependent protein deacylase</fullName>
        <ecNumber evidence="3">2.3.1.286</ecNumber>
    </recommendedName>
    <alternativeName>
        <fullName evidence="3">Regulatory protein SIR2 homolog</fullName>
    </alternativeName>
</protein>
<dbReference type="InterPro" id="IPR026591">
    <property type="entry name" value="Sirtuin_cat_small_dom_sf"/>
</dbReference>
<feature type="binding site" evidence="3">
    <location>
        <position position="215"/>
    </location>
    <ligand>
        <name>NAD(+)</name>
        <dbReference type="ChEBI" id="CHEBI:57540"/>
    </ligand>
</feature>
<feature type="binding site" evidence="3">
    <location>
        <begin position="87"/>
        <end position="90"/>
    </location>
    <ligand>
        <name>NAD(+)</name>
        <dbReference type="ChEBI" id="CHEBI:57540"/>
    </ligand>
</feature>
<keyword evidence="1" id="KW-0808">Transferase</keyword>
<evidence type="ECO:0000256" key="4">
    <source>
        <dbReference type="PROSITE-ProRule" id="PRU00236"/>
    </source>
</evidence>